<organism evidence="2 3">
    <name type="scientific">Nocardiopsis algeriensis</name>
    <dbReference type="NCBI Taxonomy" id="1478215"/>
    <lineage>
        <taxon>Bacteria</taxon>
        <taxon>Bacillati</taxon>
        <taxon>Actinomycetota</taxon>
        <taxon>Actinomycetes</taxon>
        <taxon>Streptosporangiales</taxon>
        <taxon>Nocardiopsidaceae</taxon>
        <taxon>Nocardiopsis</taxon>
    </lineage>
</organism>
<keyword evidence="3" id="KW-1185">Reference proteome</keyword>
<feature type="transmembrane region" description="Helical" evidence="1">
    <location>
        <begin position="107"/>
        <end position="130"/>
    </location>
</feature>
<comment type="caution">
    <text evidence="2">The sequence shown here is derived from an EMBL/GenBank/DDBJ whole genome shotgun (WGS) entry which is preliminary data.</text>
</comment>
<dbReference type="Proteomes" id="UP000536604">
    <property type="component" value="Unassembled WGS sequence"/>
</dbReference>
<feature type="transmembrane region" description="Helical" evidence="1">
    <location>
        <begin position="67"/>
        <end position="86"/>
    </location>
</feature>
<accession>A0A841ISJ2</accession>
<feature type="transmembrane region" description="Helical" evidence="1">
    <location>
        <begin position="43"/>
        <end position="61"/>
    </location>
</feature>
<keyword evidence="1" id="KW-0472">Membrane</keyword>
<feature type="transmembrane region" description="Helical" evidence="1">
    <location>
        <begin position="12"/>
        <end position="31"/>
    </location>
</feature>
<dbReference type="EMBL" id="JACHJO010000011">
    <property type="protein sequence ID" value="MBB6121647.1"/>
    <property type="molecule type" value="Genomic_DNA"/>
</dbReference>
<evidence type="ECO:0000256" key="1">
    <source>
        <dbReference type="SAM" id="Phobius"/>
    </source>
</evidence>
<gene>
    <name evidence="2" type="ORF">FHS13_003621</name>
</gene>
<dbReference type="AlphaFoldDB" id="A0A841ISJ2"/>
<keyword evidence="1" id="KW-1133">Transmembrane helix</keyword>
<evidence type="ECO:0000313" key="2">
    <source>
        <dbReference type="EMBL" id="MBB6121647.1"/>
    </source>
</evidence>
<name>A0A841ISJ2_9ACTN</name>
<dbReference type="RefSeq" id="WP_184293091.1">
    <property type="nucleotide sequence ID" value="NZ_JACHJO010000011.1"/>
</dbReference>
<keyword evidence="1" id="KW-0812">Transmembrane</keyword>
<sequence length="137" mass="15162">MFPIADTSPFFFAVVYAVPAAFLFLLATSWYSPGRRHRVRLPALVMVTTLPLLCLLGFRHLPPGPMVSSALLLASYLLLVFELGLLGHGNAIRRASEQELSQRDPRVILRVWAIFLQMAVAALSVPIVAYELNLFPG</sequence>
<reference evidence="2 3" key="1">
    <citation type="submission" date="2020-08" db="EMBL/GenBank/DDBJ databases">
        <title>Genomic Encyclopedia of Type Strains, Phase III (KMG-III): the genomes of soil and plant-associated and newly described type strains.</title>
        <authorList>
            <person name="Whitman W."/>
        </authorList>
    </citation>
    <scope>NUCLEOTIDE SEQUENCE [LARGE SCALE GENOMIC DNA]</scope>
    <source>
        <strain evidence="2 3">CECT 8712</strain>
    </source>
</reference>
<protein>
    <submittedName>
        <fullName evidence="2">Uncharacterized protein</fullName>
    </submittedName>
</protein>
<evidence type="ECO:0000313" key="3">
    <source>
        <dbReference type="Proteomes" id="UP000536604"/>
    </source>
</evidence>
<proteinExistence type="predicted"/>